<dbReference type="Proteomes" id="UP000431269">
    <property type="component" value="Chromosome"/>
</dbReference>
<dbReference type="InterPro" id="IPR029058">
    <property type="entry name" value="AB_hydrolase_fold"/>
</dbReference>
<protein>
    <submittedName>
        <fullName evidence="1">Alpha/beta hydrolase family protein</fullName>
    </submittedName>
</protein>
<dbReference type="AlphaFoldDB" id="A0A6I6MLD9"/>
<gene>
    <name evidence="1" type="ORF">DSM104635_00607</name>
</gene>
<evidence type="ECO:0000313" key="1">
    <source>
        <dbReference type="EMBL" id="QGZ93794.1"/>
    </source>
</evidence>
<keyword evidence="2" id="KW-1185">Reference proteome</keyword>
<keyword evidence="1" id="KW-0378">Hydrolase</keyword>
<proteinExistence type="predicted"/>
<sequence length="390" mass="42791">MSEAVRYSRKPYLIVHREERVRKDVYGSIDDAVVLQAQLMRGEAPSKTVLIAMHPIGAPAYLPIFPQLARAGHHVIACASRYSNGDAALEMENVVLDLAACVRDARERLEYENVVLIGWSGGGSLMAGFQAEAQKPVIKATASGESTPLANAKLLAGDALVLVASHRSRHHLLTGQLDASIIDEFNPDKKDRALDLYDAANPAQPPYSKDFLATYRDAQLRRNRRITSWVKEKLASLKTAGRPHDEHCFVVHGTMADPRWIDPTVDPNGRRPNWTYLGDPRVVNNSAAGLGRYSSLRSWLSQWSFDDAQFDSVGSGPRITVPSLVLTASADDACPPAHTDAMFDALGAKDKQKHQIDAANHYFSGPDGRSQLGEAVEFISAWLEKRGFGI</sequence>
<dbReference type="EMBL" id="CP047045">
    <property type="protein sequence ID" value="QGZ93794.1"/>
    <property type="molecule type" value="Genomic_DNA"/>
</dbReference>
<organism evidence="1 2">
    <name type="scientific">Terricaulis silvestris</name>
    <dbReference type="NCBI Taxonomy" id="2686094"/>
    <lineage>
        <taxon>Bacteria</taxon>
        <taxon>Pseudomonadati</taxon>
        <taxon>Pseudomonadota</taxon>
        <taxon>Alphaproteobacteria</taxon>
        <taxon>Caulobacterales</taxon>
        <taxon>Caulobacteraceae</taxon>
        <taxon>Terricaulis</taxon>
    </lineage>
</organism>
<name>A0A6I6MLD9_9CAUL</name>
<dbReference type="SUPFAM" id="SSF53474">
    <property type="entry name" value="alpha/beta-Hydrolases"/>
    <property type="match status" value="1"/>
</dbReference>
<dbReference type="GO" id="GO:0016787">
    <property type="term" value="F:hydrolase activity"/>
    <property type="evidence" value="ECO:0007669"/>
    <property type="project" value="UniProtKB-KW"/>
</dbReference>
<dbReference type="KEGG" id="tsv:DSM104635_00607"/>
<dbReference type="RefSeq" id="WP_158764786.1">
    <property type="nucleotide sequence ID" value="NZ_CP047045.1"/>
</dbReference>
<reference evidence="2" key="1">
    <citation type="submission" date="2019-12" db="EMBL/GenBank/DDBJ databases">
        <title>Complete genome of Terracaulis silvestris 0127_4.</title>
        <authorList>
            <person name="Vieira S."/>
            <person name="Riedel T."/>
            <person name="Sproer C."/>
            <person name="Pascual J."/>
            <person name="Boedeker C."/>
            <person name="Overmann J."/>
        </authorList>
    </citation>
    <scope>NUCLEOTIDE SEQUENCE [LARGE SCALE GENOMIC DNA]</scope>
    <source>
        <strain evidence="2">0127_4</strain>
    </source>
</reference>
<evidence type="ECO:0000313" key="2">
    <source>
        <dbReference type="Proteomes" id="UP000431269"/>
    </source>
</evidence>
<accession>A0A6I6MLD9</accession>
<dbReference type="Gene3D" id="3.40.50.1820">
    <property type="entry name" value="alpha/beta hydrolase"/>
    <property type="match status" value="2"/>
</dbReference>